<dbReference type="InterPro" id="IPR011223">
    <property type="entry name" value="UCP028770"/>
</dbReference>
<comment type="caution">
    <text evidence="2">The sequence shown here is derived from an EMBL/GenBank/DDBJ whole genome shotgun (WGS) entry which is preliminary data.</text>
</comment>
<feature type="transmembrane region" description="Helical" evidence="1">
    <location>
        <begin position="14"/>
        <end position="34"/>
    </location>
</feature>
<evidence type="ECO:0000313" key="2">
    <source>
        <dbReference type="EMBL" id="MBK7675574.1"/>
    </source>
</evidence>
<reference evidence="2 3" key="1">
    <citation type="submission" date="2020-10" db="EMBL/GenBank/DDBJ databases">
        <title>Connecting structure to function with the recovery of over 1000 high-quality activated sludge metagenome-assembled genomes encoding full-length rRNA genes using long-read sequencing.</title>
        <authorList>
            <person name="Singleton C.M."/>
            <person name="Petriglieri F."/>
            <person name="Kristensen J.M."/>
            <person name="Kirkegaard R.H."/>
            <person name="Michaelsen T.Y."/>
            <person name="Andersen M.H."/>
            <person name="Karst S.M."/>
            <person name="Dueholm M.S."/>
            <person name="Nielsen P.H."/>
            <person name="Albertsen M."/>
        </authorList>
    </citation>
    <scope>NUCLEOTIDE SEQUENCE [LARGE SCALE GENOMIC DNA]</scope>
    <source>
        <strain evidence="2">EsbW_18-Q3-R4-48_BATAC.285</strain>
    </source>
</reference>
<proteinExistence type="predicted"/>
<gene>
    <name evidence="2" type="ORF">IPJ27_12920</name>
</gene>
<keyword evidence="1" id="KW-0812">Transmembrane</keyword>
<protein>
    <submittedName>
        <fullName evidence="2">DUF3302 domain-containing protein</fullName>
    </submittedName>
</protein>
<sequence>MEALLGFDLDLWDYLTFLTLMLCVVALIATWLFLAGLPGRIALARKHPEAEAVKYLGYAGLLPTVYPWMQALIWAFKPTDIVDIRRFPREEAIETDKEIARLRGTPDSAREAVKESTQESVADAQAIHLAKTVVQGSGDRKS</sequence>
<organism evidence="2 3">
    <name type="scientific">Candidatus Accumulibacter proximus</name>
    <dbReference type="NCBI Taxonomy" id="2954385"/>
    <lineage>
        <taxon>Bacteria</taxon>
        <taxon>Pseudomonadati</taxon>
        <taxon>Pseudomonadota</taxon>
        <taxon>Betaproteobacteria</taxon>
        <taxon>Candidatus Accumulibacter</taxon>
    </lineage>
</organism>
<evidence type="ECO:0000256" key="1">
    <source>
        <dbReference type="SAM" id="Phobius"/>
    </source>
</evidence>
<dbReference type="AlphaFoldDB" id="A0A935Q001"/>
<dbReference type="Pfam" id="PF11742">
    <property type="entry name" value="DUF3302"/>
    <property type="match status" value="1"/>
</dbReference>
<keyword evidence="1" id="KW-0472">Membrane</keyword>
<evidence type="ECO:0000313" key="3">
    <source>
        <dbReference type="Proteomes" id="UP000697998"/>
    </source>
</evidence>
<dbReference type="Proteomes" id="UP000697998">
    <property type="component" value="Unassembled WGS sequence"/>
</dbReference>
<dbReference type="EMBL" id="JADJMH010000012">
    <property type="protein sequence ID" value="MBK7675574.1"/>
    <property type="molecule type" value="Genomic_DNA"/>
</dbReference>
<name>A0A935Q001_9PROT</name>
<keyword evidence="1" id="KW-1133">Transmembrane helix</keyword>
<accession>A0A935Q001</accession>